<comment type="similarity">
    <text evidence="1">Belongs to the TrbE/VirB4 family.</text>
</comment>
<dbReference type="FunFam" id="3.40.50.300:FF:001200">
    <property type="entry name" value="Conjugal transfer protein TraB"/>
    <property type="match status" value="1"/>
</dbReference>
<name>A0A2Z6EXQ0_9BURK</name>
<dbReference type="AlphaFoldDB" id="A0A2Z6EXQ0"/>
<protein>
    <recommendedName>
        <fullName evidence="5">Type IV secretion system protein virB4</fullName>
    </recommendedName>
</protein>
<dbReference type="EMBL" id="AP018150">
    <property type="protein sequence ID" value="BBE10243.1"/>
    <property type="molecule type" value="Genomic_DNA"/>
</dbReference>
<gene>
    <name evidence="6" type="ORF">MCB1EB_2082</name>
</gene>
<dbReference type="Gene3D" id="3.40.50.300">
    <property type="entry name" value="P-loop containing nucleotide triphosphate hydrolases"/>
    <property type="match status" value="1"/>
</dbReference>
<accession>A0A2Z6EXQ0</accession>
<evidence type="ECO:0000256" key="2">
    <source>
        <dbReference type="ARBA" id="ARBA00022741"/>
    </source>
</evidence>
<dbReference type="SUPFAM" id="SSF52540">
    <property type="entry name" value="P-loop containing nucleoside triphosphate hydrolases"/>
    <property type="match status" value="1"/>
</dbReference>
<dbReference type="Proteomes" id="UP000282597">
    <property type="component" value="Chromosome"/>
</dbReference>
<organism evidence="6 7">
    <name type="scientific">Mycoavidus cysteinexigens</name>
    <dbReference type="NCBI Taxonomy" id="1553431"/>
    <lineage>
        <taxon>Bacteria</taxon>
        <taxon>Pseudomonadati</taxon>
        <taxon>Pseudomonadota</taxon>
        <taxon>Betaproteobacteria</taxon>
        <taxon>Burkholderiales</taxon>
        <taxon>Burkholderiaceae</taxon>
        <taxon>Mycoavidus</taxon>
    </lineage>
</organism>
<evidence type="ECO:0000313" key="6">
    <source>
        <dbReference type="EMBL" id="BBE10243.1"/>
    </source>
</evidence>
<sequence length="809" mass="91824">MRLMRSRQILASEASVTQYIPYSHHVTETIISTKSAEYLSVWKIGGRSHQSASSDEILGWTRELNNTLRGLASDHICVWTHIIRRRVNEYPNSEFDNVFCQQLNQKYQASFDHHKLMVNDLYLTVIFRPVADPVLSFFARRERETLAQKTQRQEAAIKQLNDINQTLKRAFKRYDAELLGLYQKNGHTYSLALEFLAQLINSEPKPMPVCRDRFADYMCLNRPFFSTWGEIGEIRTATRVRRFGMVEIREYDDATVPGQLNILLESQFEFVLTQSFSTLSRHAAKDFLQRHQRHLVDARDVAQGQIDAIGTALDQLVSGHFIMGEHHMSLLVLGEDATQVRHALAQSSSALLDAGLVPKIVDLALEAGFWAQLPANWSYRPRPAAITSLNFLSFSPFHNFMSGKPTGNPWGPAVTVLKTVSGTPLYFNFHASKLEEDATGKRLLGNTMMIGQSSSGKTVTLGFLLAQAQKLKPTAIVFDKDRGMEVAILAMGGCYLPLNLGQPSGFNPFQLEPTPANLLFLREFVKKLAVIDGSLTHQEEQEIDQALNTLMFHLDSPLRRLSMLVQGLPNPIQAQDSANSRATVHARLLKWCQGGPYGWLFDNPNDALDLSQNRLYGFDVTDFLEHPEIRTPLMMYLLYRTENMLDGRRFMYIFDEFWKPLQDEYFEDLAKNKQKTIRKQNGIFVFATQEPSDALASSIAKTLIQQCATYIFLPNPKADYEDYMQGFKLTDAEFELVKGLGEFSRRFLIKQGDNSVLAELDLSKFEDELLVLSGTPDHALLAEQIIAETSADPEIWLPLYLARVRAPKD</sequence>
<reference evidence="6 7" key="1">
    <citation type="journal article" date="2018" name="Microbes Environ.">
        <title>Comparative Genomic Insights into Endofungal Lifestyles of Two Bacterial Endosymbionts, Mycoavidus cysteinexigens and Burkholderia rhizoxinica.</title>
        <authorList>
            <person name="Sharmin D."/>
            <person name="Guo Y."/>
            <person name="Nishizawa T."/>
            <person name="Ohshima S."/>
            <person name="Sato Y."/>
            <person name="Takashima Y."/>
            <person name="Narisawa K."/>
            <person name="Ohta H."/>
        </authorList>
    </citation>
    <scope>NUCLEOTIDE SEQUENCE [LARGE SCALE GENOMIC DNA]</scope>
    <source>
        <strain evidence="6 7">B1-EB</strain>
    </source>
</reference>
<dbReference type="Pfam" id="PF03135">
    <property type="entry name" value="CagE_TrbE_VirB"/>
    <property type="match status" value="1"/>
</dbReference>
<dbReference type="PANTHER" id="PTHR30121">
    <property type="entry name" value="UNCHARACTERIZED PROTEIN YJGR-RELATED"/>
    <property type="match status" value="1"/>
</dbReference>
<evidence type="ECO:0000256" key="4">
    <source>
        <dbReference type="ARBA" id="ARBA00023026"/>
    </source>
</evidence>
<dbReference type="InterPro" id="IPR051162">
    <property type="entry name" value="T4SS_component"/>
</dbReference>
<dbReference type="InterPro" id="IPR043964">
    <property type="entry name" value="P-loop_TraG"/>
</dbReference>
<keyword evidence="7" id="KW-1185">Reference proteome</keyword>
<dbReference type="InterPro" id="IPR027417">
    <property type="entry name" value="P-loop_NTPase"/>
</dbReference>
<dbReference type="KEGG" id="mcys:MCB1EB_2082"/>
<dbReference type="GO" id="GO:0005524">
    <property type="term" value="F:ATP binding"/>
    <property type="evidence" value="ECO:0007669"/>
    <property type="project" value="UniProtKB-KW"/>
</dbReference>
<dbReference type="InterPro" id="IPR004346">
    <property type="entry name" value="CagE_TrbE_VirB"/>
</dbReference>
<evidence type="ECO:0000313" key="7">
    <source>
        <dbReference type="Proteomes" id="UP000282597"/>
    </source>
</evidence>
<dbReference type="Pfam" id="PF19044">
    <property type="entry name" value="P-loop_TraG"/>
    <property type="match status" value="1"/>
</dbReference>
<dbReference type="InterPro" id="IPR018145">
    <property type="entry name" value="CagE_TrbE_VirB_cntrl_dom"/>
</dbReference>
<keyword evidence="2" id="KW-0547">Nucleotide-binding</keyword>
<dbReference type="RefSeq" id="WP_045364405.1">
    <property type="nucleotide sequence ID" value="NZ_AP018150.1"/>
</dbReference>
<proteinExistence type="inferred from homology"/>
<keyword evidence="3" id="KW-0067">ATP-binding</keyword>
<dbReference type="PANTHER" id="PTHR30121:SF12">
    <property type="entry name" value="TYPE IV SECRETION SYSTEM PROTEIN CAGE"/>
    <property type="match status" value="1"/>
</dbReference>
<evidence type="ECO:0000256" key="3">
    <source>
        <dbReference type="ARBA" id="ARBA00022840"/>
    </source>
</evidence>
<dbReference type="NCBIfam" id="TIGR00929">
    <property type="entry name" value="VirB4_CagE"/>
    <property type="match status" value="1"/>
</dbReference>
<evidence type="ECO:0000256" key="1">
    <source>
        <dbReference type="ARBA" id="ARBA00006512"/>
    </source>
</evidence>
<keyword evidence="4" id="KW-0843">Virulence</keyword>
<evidence type="ECO:0000256" key="5">
    <source>
        <dbReference type="ARBA" id="ARBA00023635"/>
    </source>
</evidence>